<dbReference type="InterPro" id="IPR031807">
    <property type="entry name" value="HicB-like"/>
</dbReference>
<name>A0A1J5NEX7_NEOTH</name>
<accession>A0A1J5NEX7</accession>
<gene>
    <name evidence="2" type="primary">hicB</name>
    <name evidence="2" type="ORF">MOTE_22170</name>
</gene>
<feature type="domain" description="HicB-like antitoxin of toxin-antitoxin system" evidence="1">
    <location>
        <begin position="15"/>
        <end position="78"/>
    </location>
</feature>
<dbReference type="Gene3D" id="3.30.160.250">
    <property type="match status" value="1"/>
</dbReference>
<evidence type="ECO:0000313" key="2">
    <source>
        <dbReference type="EMBL" id="OIQ57537.1"/>
    </source>
</evidence>
<organism evidence="2 3">
    <name type="scientific">Neomoorella thermoacetica</name>
    <name type="common">Clostridium thermoaceticum</name>
    <dbReference type="NCBI Taxonomy" id="1525"/>
    <lineage>
        <taxon>Bacteria</taxon>
        <taxon>Bacillati</taxon>
        <taxon>Bacillota</taxon>
        <taxon>Clostridia</taxon>
        <taxon>Neomoorellales</taxon>
        <taxon>Neomoorellaceae</taxon>
        <taxon>Neomoorella</taxon>
    </lineage>
</organism>
<dbReference type="InterPro" id="IPR051404">
    <property type="entry name" value="TA_system_antitoxin"/>
</dbReference>
<protein>
    <submittedName>
        <fullName evidence="2">Antitoxin HicB</fullName>
    </submittedName>
</protein>
<evidence type="ECO:0000259" key="1">
    <source>
        <dbReference type="Pfam" id="PF15919"/>
    </source>
</evidence>
<dbReference type="GO" id="GO:0006355">
    <property type="term" value="P:regulation of DNA-templated transcription"/>
    <property type="evidence" value="ECO:0007669"/>
    <property type="project" value="InterPro"/>
</dbReference>
<dbReference type="InterPro" id="IPR035069">
    <property type="entry name" value="TTHA1013/TTHA0281-like"/>
</dbReference>
<dbReference type="InterPro" id="IPR010985">
    <property type="entry name" value="Ribbon_hlx_hlx"/>
</dbReference>
<dbReference type="EMBL" id="MDDC01000019">
    <property type="protein sequence ID" value="OIQ57537.1"/>
    <property type="molecule type" value="Genomic_DNA"/>
</dbReference>
<dbReference type="PANTHER" id="PTHR34504:SF2">
    <property type="entry name" value="UPF0150 PROTEIN SSL0259"/>
    <property type="match status" value="1"/>
</dbReference>
<sequence>MRMNKDLNYYLQLPYRIVLYPSPEGGYAVEIPELPGCLSQGETKEEALAMIEDAKRCWLIDALEHGDPIPEPASDEEYSGRILIRTTRSLHRALVERAREENTSLNQFINYQLARGIGYKPEKG</sequence>
<evidence type="ECO:0000313" key="3">
    <source>
        <dbReference type="Proteomes" id="UP000182811"/>
    </source>
</evidence>
<dbReference type="SUPFAM" id="SSF143100">
    <property type="entry name" value="TTHA1013/TTHA0281-like"/>
    <property type="match status" value="1"/>
</dbReference>
<dbReference type="AlphaFoldDB" id="A0A1J5NEX7"/>
<dbReference type="Proteomes" id="UP000182811">
    <property type="component" value="Unassembled WGS sequence"/>
</dbReference>
<dbReference type="Pfam" id="PF15919">
    <property type="entry name" value="HicB_lk_antitox"/>
    <property type="match status" value="1"/>
</dbReference>
<dbReference type="SUPFAM" id="SSF47598">
    <property type="entry name" value="Ribbon-helix-helix"/>
    <property type="match status" value="1"/>
</dbReference>
<proteinExistence type="predicted"/>
<dbReference type="PANTHER" id="PTHR34504">
    <property type="entry name" value="ANTITOXIN HICB"/>
    <property type="match status" value="1"/>
</dbReference>
<reference evidence="2 3" key="1">
    <citation type="submission" date="2016-08" db="EMBL/GenBank/DDBJ databases">
        <title>Genome-based comparison of Moorella thermoacetic strains.</title>
        <authorList>
            <person name="Poehlein A."/>
            <person name="Bengelsdorf F.R."/>
            <person name="Esser C."/>
            <person name="Duerre P."/>
            <person name="Daniel R."/>
        </authorList>
    </citation>
    <scope>NUCLEOTIDE SEQUENCE [LARGE SCALE GENOMIC DNA]</scope>
    <source>
        <strain evidence="2 3">DSM 21394</strain>
    </source>
</reference>
<comment type="caution">
    <text evidence="2">The sequence shown here is derived from an EMBL/GenBank/DDBJ whole genome shotgun (WGS) entry which is preliminary data.</text>
</comment>